<evidence type="ECO:0000313" key="1">
    <source>
        <dbReference type="EMBL" id="DAF50412.1"/>
    </source>
</evidence>
<sequence length="290" mass="34482">MEYNKISQKVCSMCGNIKQKKNFYPSITQDNEYLPICKDCIERMLADYKQAFVDRESTFADASAIWCVLFQLNLPFYRDLIIEAQNKASNNIKMTFFDIYYTLLKNSRRKFISTLDGDTNMTELFVMFGKKDEDADSLSDAEKSYMLSAWGKYSVEDWRWLENKYHEYTDEILNLEKAGEELYRQLCKDDLRLRQAFENGEDTKAITDEKFKIMKLLKIDNFKSNEQSETEKFLDRLIWKFENTEPAELEDKSIYKDVAGYEQMYHEIMRSQENFIRGSKNYPAIPKEEQ</sequence>
<accession>A0A8S5SH87</accession>
<reference evidence="1" key="1">
    <citation type="journal article" date="2021" name="Proc. Natl. Acad. Sci. U.S.A.">
        <title>A Catalog of Tens of Thousands of Viruses from Human Metagenomes Reveals Hidden Associations with Chronic Diseases.</title>
        <authorList>
            <person name="Tisza M.J."/>
            <person name="Buck C.B."/>
        </authorList>
    </citation>
    <scope>NUCLEOTIDE SEQUENCE</scope>
    <source>
        <strain evidence="1">CtBCr48</strain>
    </source>
</reference>
<dbReference type="EMBL" id="BK032595">
    <property type="protein sequence ID" value="DAF50412.1"/>
    <property type="molecule type" value="Genomic_DNA"/>
</dbReference>
<protein>
    <submittedName>
        <fullName evidence="1">Uncharacterized protein</fullName>
    </submittedName>
</protein>
<name>A0A8S5SH87_9CAUD</name>
<proteinExistence type="predicted"/>
<organism evidence="1">
    <name type="scientific">Siphoviridae sp. ctBCr48</name>
    <dbReference type="NCBI Taxonomy" id="2827802"/>
    <lineage>
        <taxon>Viruses</taxon>
        <taxon>Duplodnaviria</taxon>
        <taxon>Heunggongvirae</taxon>
        <taxon>Uroviricota</taxon>
        <taxon>Caudoviricetes</taxon>
    </lineage>
</organism>